<feature type="non-terminal residue" evidence="1">
    <location>
        <position position="1"/>
    </location>
</feature>
<gene>
    <name evidence="1" type="ORF">RPERSI_LOCUS12245</name>
</gene>
<proteinExistence type="predicted"/>
<keyword evidence="2" id="KW-1185">Reference proteome</keyword>
<sequence>FSVFDQTFSAGVVLLLGPKEFPELDNPPTTTTISMIEATRL</sequence>
<comment type="caution">
    <text evidence="1">The sequence shown here is derived from an EMBL/GenBank/DDBJ whole genome shotgun (WGS) entry which is preliminary data.</text>
</comment>
<accession>A0ACA9Q022</accession>
<organism evidence="1 2">
    <name type="scientific">Racocetra persica</name>
    <dbReference type="NCBI Taxonomy" id="160502"/>
    <lineage>
        <taxon>Eukaryota</taxon>
        <taxon>Fungi</taxon>
        <taxon>Fungi incertae sedis</taxon>
        <taxon>Mucoromycota</taxon>
        <taxon>Glomeromycotina</taxon>
        <taxon>Glomeromycetes</taxon>
        <taxon>Diversisporales</taxon>
        <taxon>Gigasporaceae</taxon>
        <taxon>Racocetra</taxon>
    </lineage>
</organism>
<reference evidence="1" key="1">
    <citation type="submission" date="2021-06" db="EMBL/GenBank/DDBJ databases">
        <authorList>
            <person name="Kallberg Y."/>
            <person name="Tangrot J."/>
            <person name="Rosling A."/>
        </authorList>
    </citation>
    <scope>NUCLEOTIDE SEQUENCE</scope>
    <source>
        <strain evidence="1">MA461A</strain>
    </source>
</reference>
<dbReference type="EMBL" id="CAJVQC010026043">
    <property type="protein sequence ID" value="CAG8731901.1"/>
    <property type="molecule type" value="Genomic_DNA"/>
</dbReference>
<name>A0ACA9Q022_9GLOM</name>
<evidence type="ECO:0000313" key="1">
    <source>
        <dbReference type="EMBL" id="CAG8731901.1"/>
    </source>
</evidence>
<protein>
    <submittedName>
        <fullName evidence="1">25735_t:CDS:1</fullName>
    </submittedName>
</protein>
<evidence type="ECO:0000313" key="2">
    <source>
        <dbReference type="Proteomes" id="UP000789920"/>
    </source>
</evidence>
<dbReference type="Proteomes" id="UP000789920">
    <property type="component" value="Unassembled WGS sequence"/>
</dbReference>